<evidence type="ECO:0000313" key="2">
    <source>
        <dbReference type="Proteomes" id="UP000324065"/>
    </source>
</evidence>
<evidence type="ECO:0000313" key="1">
    <source>
        <dbReference type="EMBL" id="KAA5606491.1"/>
    </source>
</evidence>
<protein>
    <recommendedName>
        <fullName evidence="3">DUF4136 domain-containing protein</fullName>
    </recommendedName>
</protein>
<sequence length="248" mass="26274">MKQSWAWTWALVRRRRSAAVVVIVGLLAVGAAGLDPARAESAGVVTVAPLSATVNAAAYGPMPTDAARYVFQRYDDSRETDAIQQALEDALARTHPAAGTAAGPLLEMEFEYYVIRSGVPEMAKGILETEDVRRRDGAGDDAPANGIDVTDLQGRTAGVEGNVFHRRQDSFSAVMRLQVSVRDPASGDVLWRGWVDTPLHGLSRVQAAELVAEPLMDTLGTTVAGREVVVSVPEAMGGAPGPAAPRSE</sequence>
<dbReference type="EMBL" id="VWPJ01000004">
    <property type="protein sequence ID" value="KAA5606491.1"/>
    <property type="molecule type" value="Genomic_DNA"/>
</dbReference>
<dbReference type="RefSeq" id="WP_150061560.1">
    <property type="nucleotide sequence ID" value="NZ_JACHII010000006.1"/>
</dbReference>
<dbReference type="OrthoDB" id="7359094at2"/>
<gene>
    <name evidence="1" type="ORF">F1188_06400</name>
</gene>
<keyword evidence="2" id="KW-1185">Reference proteome</keyword>
<name>A0A5M6IDX9_9PROT</name>
<dbReference type="Proteomes" id="UP000324065">
    <property type="component" value="Unassembled WGS sequence"/>
</dbReference>
<comment type="caution">
    <text evidence="1">The sequence shown here is derived from an EMBL/GenBank/DDBJ whole genome shotgun (WGS) entry which is preliminary data.</text>
</comment>
<evidence type="ECO:0008006" key="3">
    <source>
        <dbReference type="Google" id="ProtNLM"/>
    </source>
</evidence>
<proteinExistence type="predicted"/>
<accession>A0A5M6IDX9</accession>
<reference evidence="1 2" key="1">
    <citation type="submission" date="2019-09" db="EMBL/GenBank/DDBJ databases">
        <title>Genome sequence of Roseospira marina, one of the more divergent members of the non-sulfur purple photosynthetic bacterial family, the Rhodospirillaceae.</title>
        <authorList>
            <person name="Meyer T."/>
            <person name="Kyndt J."/>
        </authorList>
    </citation>
    <scope>NUCLEOTIDE SEQUENCE [LARGE SCALE GENOMIC DNA]</scope>
    <source>
        <strain evidence="1 2">DSM 15113</strain>
    </source>
</reference>
<organism evidence="1 2">
    <name type="scientific">Roseospira marina</name>
    <dbReference type="NCBI Taxonomy" id="140057"/>
    <lineage>
        <taxon>Bacteria</taxon>
        <taxon>Pseudomonadati</taxon>
        <taxon>Pseudomonadota</taxon>
        <taxon>Alphaproteobacteria</taxon>
        <taxon>Rhodospirillales</taxon>
        <taxon>Rhodospirillaceae</taxon>
        <taxon>Roseospira</taxon>
    </lineage>
</organism>
<dbReference type="AlphaFoldDB" id="A0A5M6IDX9"/>